<name>A0ABR2H634_9EUKA</name>
<feature type="transmembrane region" description="Helical" evidence="2">
    <location>
        <begin position="221"/>
        <end position="243"/>
    </location>
</feature>
<feature type="region of interest" description="Disordered" evidence="1">
    <location>
        <begin position="552"/>
        <end position="629"/>
    </location>
</feature>
<keyword evidence="2" id="KW-1133">Transmembrane helix</keyword>
<evidence type="ECO:0000313" key="5">
    <source>
        <dbReference type="Proteomes" id="UP001470230"/>
    </source>
</evidence>
<dbReference type="Proteomes" id="UP001470230">
    <property type="component" value="Unassembled WGS sequence"/>
</dbReference>
<dbReference type="Gene3D" id="3.40.50.1820">
    <property type="entry name" value="alpha/beta hydrolase"/>
    <property type="match status" value="1"/>
</dbReference>
<feature type="transmembrane region" description="Helical" evidence="2">
    <location>
        <begin position="131"/>
        <end position="151"/>
    </location>
</feature>
<feature type="transmembrane region" description="Helical" evidence="2">
    <location>
        <begin position="187"/>
        <end position="209"/>
    </location>
</feature>
<protein>
    <recommendedName>
        <fullName evidence="3">Fungal lipase-type domain-containing protein</fullName>
    </recommendedName>
</protein>
<keyword evidence="2" id="KW-0812">Transmembrane</keyword>
<dbReference type="Pfam" id="PF01764">
    <property type="entry name" value="Lipase_3"/>
    <property type="match status" value="1"/>
</dbReference>
<accession>A0ABR2H634</accession>
<keyword evidence="5" id="KW-1185">Reference proteome</keyword>
<evidence type="ECO:0000259" key="3">
    <source>
        <dbReference type="Pfam" id="PF01764"/>
    </source>
</evidence>
<dbReference type="InterPro" id="IPR029058">
    <property type="entry name" value="AB_hydrolase_fold"/>
</dbReference>
<feature type="compositionally biased region" description="Polar residues" evidence="1">
    <location>
        <begin position="595"/>
        <end position="613"/>
    </location>
</feature>
<feature type="compositionally biased region" description="Basic and acidic residues" evidence="1">
    <location>
        <begin position="304"/>
        <end position="316"/>
    </location>
</feature>
<evidence type="ECO:0000256" key="2">
    <source>
        <dbReference type="SAM" id="Phobius"/>
    </source>
</evidence>
<evidence type="ECO:0000256" key="1">
    <source>
        <dbReference type="SAM" id="MobiDB-lite"/>
    </source>
</evidence>
<keyword evidence="2" id="KW-0472">Membrane</keyword>
<sequence length="1004" mass="113540">MLDYFSKALPLRQHKTSKDKSNIDEKVKKCAAPFSGWGGPLQVPSKIIFTIGDFFGCLVCCAFILHVIILLGTHGTAETSKKNPKSQYYNQFKERSKLKAIFNYVAHEITGRESNNDIADDHFGAVAVSLFFMWLFGLNFANLAIIPIFIFTRFSYFSKGGGPLQPVLRAIYSPLTFLESNKISRHILGAFYLVYFIVFVIYAIAAYLGGSQWGFTGLDRLLLGVVIAIPVARICLILVSYAIHSWISFFYSVTCNRNRLIRIQRIKTMATIPQIPNINDNPENPETVASDHHRENDEDEEENHETNDKKSDKNEDSIDDNNLNPNIESTLADTDYVFTSTNNNDAIKKRINNFIEKNSKNKIPDHGNMNSIHSITFDGGFDSPFDYCPKFARADPFLYSIYGQSTLCTWHCTPDGRTNSWSASWELYHILVAIATCIYIIYVGSKSEQCGKNCVGFVIIFVFLIIPLTIRVRFPFFVIHSAFSCIPQIDDLFECFGCCKKCFKKKNGRGCGCDCDCKCQQLITKTFNNCCNKGSENIGLKEQENFSMEEIYDDSDDDDQNNNNNNNNGNNNNDNNNNIDDNNDSIEDEHDDTENQNSKVENNGESTHNSKVNFNKYFRRRRPSEVSESNSNKKVFKNFELLALSSKGLGIMSAVIYLIIIAVMLIVTVFILSNFAFDNRIYEPYNINLTKYFEGVKGQSYFNKKSRLNVLDDDATQPISELCYVRPHGLTMLQYFLLADLSYYDIFSESAAVAINEFFPPSEINISSMGQMNLNEYSFGAMAYFNFDQYDLSVVSIRGSTEGVDWALDIQFFLSSFLLTISSPLNVFARDDTPRTMNAIRALIAMPLHLMEKFTLFYKFYDDLMSYYETIPLKKNVVFVGHSLGGGLAKLFGHVKGKAAISVSGPGITLFQTIKKGARKDIFSLLSETDVVPDSDLVPRVEQTAATRYRILCNQGFGTCHVIKHTLCMAAIMCNTPHENFCTSLNNTAIPDIYQKMVDYASED</sequence>
<feature type="compositionally biased region" description="Acidic residues" evidence="1">
    <location>
        <begin position="581"/>
        <end position="594"/>
    </location>
</feature>
<comment type="caution">
    <text evidence="4">The sequence shown here is derived from an EMBL/GenBank/DDBJ whole genome shotgun (WGS) entry which is preliminary data.</text>
</comment>
<dbReference type="EMBL" id="JAPFFF010000042">
    <property type="protein sequence ID" value="KAK8841281.1"/>
    <property type="molecule type" value="Genomic_DNA"/>
</dbReference>
<feature type="transmembrane region" description="Helical" evidence="2">
    <location>
        <begin position="47"/>
        <end position="71"/>
    </location>
</feature>
<feature type="transmembrane region" description="Helical" evidence="2">
    <location>
        <begin position="455"/>
        <end position="474"/>
    </location>
</feature>
<gene>
    <name evidence="4" type="ORF">M9Y10_027483</name>
</gene>
<feature type="compositionally biased region" description="Low complexity" evidence="1">
    <location>
        <begin position="274"/>
        <end position="285"/>
    </location>
</feature>
<feature type="transmembrane region" description="Helical" evidence="2">
    <location>
        <begin position="654"/>
        <end position="677"/>
    </location>
</feature>
<organism evidence="4 5">
    <name type="scientific">Tritrichomonas musculus</name>
    <dbReference type="NCBI Taxonomy" id="1915356"/>
    <lineage>
        <taxon>Eukaryota</taxon>
        <taxon>Metamonada</taxon>
        <taxon>Parabasalia</taxon>
        <taxon>Tritrichomonadida</taxon>
        <taxon>Tritrichomonadidae</taxon>
        <taxon>Tritrichomonas</taxon>
    </lineage>
</organism>
<dbReference type="InterPro" id="IPR002921">
    <property type="entry name" value="Fungal_lipase-type"/>
</dbReference>
<dbReference type="SUPFAM" id="SSF53474">
    <property type="entry name" value="alpha/beta-Hydrolases"/>
    <property type="match status" value="1"/>
</dbReference>
<evidence type="ECO:0000313" key="4">
    <source>
        <dbReference type="EMBL" id="KAK8841281.1"/>
    </source>
</evidence>
<feature type="domain" description="Fungal lipase-type" evidence="3">
    <location>
        <begin position="794"/>
        <end position="893"/>
    </location>
</feature>
<proteinExistence type="predicted"/>
<reference evidence="4 5" key="1">
    <citation type="submission" date="2024-04" db="EMBL/GenBank/DDBJ databases">
        <title>Tritrichomonas musculus Genome.</title>
        <authorList>
            <person name="Alves-Ferreira E."/>
            <person name="Grigg M."/>
            <person name="Lorenzi H."/>
            <person name="Galac M."/>
        </authorList>
    </citation>
    <scope>NUCLEOTIDE SEQUENCE [LARGE SCALE GENOMIC DNA]</scope>
    <source>
        <strain evidence="4 5">EAF2021</strain>
    </source>
</reference>
<feature type="region of interest" description="Disordered" evidence="1">
    <location>
        <begin position="274"/>
        <end position="327"/>
    </location>
</feature>
<feature type="compositionally biased region" description="Low complexity" evidence="1">
    <location>
        <begin position="561"/>
        <end position="580"/>
    </location>
</feature>
<feature type="transmembrane region" description="Helical" evidence="2">
    <location>
        <begin position="427"/>
        <end position="443"/>
    </location>
</feature>